<feature type="signal peptide" evidence="8">
    <location>
        <begin position="1"/>
        <end position="18"/>
    </location>
</feature>
<dbReference type="PANTHER" id="PTHR22726:SF24">
    <property type="entry name" value="M48 FAMILY METALLOPEPTIDASE"/>
    <property type="match status" value="1"/>
</dbReference>
<dbReference type="Gene3D" id="3.30.2010.10">
    <property type="entry name" value="Metalloproteases ('zincins'), catalytic domain"/>
    <property type="match status" value="1"/>
</dbReference>
<keyword evidence="5 6" id="KW-0482">Metalloprotease</keyword>
<evidence type="ECO:0000256" key="5">
    <source>
        <dbReference type="ARBA" id="ARBA00023049"/>
    </source>
</evidence>
<feature type="domain" description="Peptidase M48" evidence="9">
    <location>
        <begin position="68"/>
        <end position="252"/>
    </location>
</feature>
<reference evidence="11" key="1">
    <citation type="journal article" date="2019" name="Int. J. Syst. Evol. Microbiol.">
        <title>The Global Catalogue of Microorganisms (GCM) 10K type strain sequencing project: providing services to taxonomists for standard genome sequencing and annotation.</title>
        <authorList>
            <consortium name="The Broad Institute Genomics Platform"/>
            <consortium name="The Broad Institute Genome Sequencing Center for Infectious Disease"/>
            <person name="Wu L."/>
            <person name="Ma J."/>
        </authorList>
    </citation>
    <scope>NUCLEOTIDE SEQUENCE [LARGE SCALE GENOMIC DNA]</scope>
    <source>
        <strain evidence="11">CGMCC 1.10832</strain>
    </source>
</reference>
<dbReference type="RefSeq" id="WP_188459978.1">
    <property type="nucleotide sequence ID" value="NZ_BAABHU010000001.1"/>
</dbReference>
<comment type="caution">
    <text evidence="10">The sequence shown here is derived from an EMBL/GenBank/DDBJ whole genome shotgun (WGS) entry which is preliminary data.</text>
</comment>
<evidence type="ECO:0000256" key="4">
    <source>
        <dbReference type="ARBA" id="ARBA00022833"/>
    </source>
</evidence>
<dbReference type="InterPro" id="IPR001915">
    <property type="entry name" value="Peptidase_M48"/>
</dbReference>
<dbReference type="EMBL" id="BMEC01000001">
    <property type="protein sequence ID" value="GGC20767.1"/>
    <property type="molecule type" value="Genomic_DNA"/>
</dbReference>
<comment type="cofactor">
    <cofactor evidence="6">
        <name>Zn(2+)</name>
        <dbReference type="ChEBI" id="CHEBI:29105"/>
    </cofactor>
    <text evidence="6">Binds 1 zinc ion per subunit.</text>
</comment>
<keyword evidence="1 6" id="KW-0645">Protease</keyword>
<organism evidence="10 11">
    <name type="scientific">Marivirga lumbricoides</name>
    <dbReference type="NCBI Taxonomy" id="1046115"/>
    <lineage>
        <taxon>Bacteria</taxon>
        <taxon>Pseudomonadati</taxon>
        <taxon>Bacteroidota</taxon>
        <taxon>Cytophagia</taxon>
        <taxon>Cytophagales</taxon>
        <taxon>Marivirgaceae</taxon>
        <taxon>Marivirga</taxon>
    </lineage>
</organism>
<dbReference type="InterPro" id="IPR051156">
    <property type="entry name" value="Mito/Outer_Membr_Metalloprot"/>
</dbReference>
<evidence type="ECO:0000256" key="8">
    <source>
        <dbReference type="SAM" id="SignalP"/>
    </source>
</evidence>
<dbReference type="PANTHER" id="PTHR22726">
    <property type="entry name" value="METALLOENDOPEPTIDASE OMA1"/>
    <property type="match status" value="1"/>
</dbReference>
<protein>
    <submittedName>
        <fullName evidence="10">Peptidase M48</fullName>
    </submittedName>
</protein>
<keyword evidence="8" id="KW-0732">Signal</keyword>
<evidence type="ECO:0000313" key="10">
    <source>
        <dbReference type="EMBL" id="GGC20767.1"/>
    </source>
</evidence>
<dbReference type="Pfam" id="PF01435">
    <property type="entry name" value="Peptidase_M48"/>
    <property type="match status" value="1"/>
</dbReference>
<evidence type="ECO:0000256" key="1">
    <source>
        <dbReference type="ARBA" id="ARBA00022670"/>
    </source>
</evidence>
<evidence type="ECO:0000256" key="2">
    <source>
        <dbReference type="ARBA" id="ARBA00022723"/>
    </source>
</evidence>
<keyword evidence="4 6" id="KW-0862">Zinc</keyword>
<evidence type="ECO:0000259" key="9">
    <source>
        <dbReference type="Pfam" id="PF01435"/>
    </source>
</evidence>
<evidence type="ECO:0000256" key="6">
    <source>
        <dbReference type="RuleBase" id="RU003983"/>
    </source>
</evidence>
<feature type="chain" id="PRO_5047123807" evidence="8">
    <location>
        <begin position="19"/>
        <end position="299"/>
    </location>
</feature>
<keyword evidence="3 6" id="KW-0378">Hydrolase</keyword>
<name>A0ABQ1LB21_9BACT</name>
<gene>
    <name evidence="10" type="ORF">GCM10011506_02380</name>
</gene>
<dbReference type="CDD" id="cd07331">
    <property type="entry name" value="M48C_Oma1_like"/>
    <property type="match status" value="1"/>
</dbReference>
<keyword evidence="11" id="KW-1185">Reference proteome</keyword>
<dbReference type="PROSITE" id="PS51257">
    <property type="entry name" value="PROKAR_LIPOPROTEIN"/>
    <property type="match status" value="1"/>
</dbReference>
<keyword evidence="2" id="KW-0479">Metal-binding</keyword>
<evidence type="ECO:0000256" key="7">
    <source>
        <dbReference type="SAM" id="MobiDB-lite"/>
    </source>
</evidence>
<proteinExistence type="inferred from homology"/>
<evidence type="ECO:0000256" key="3">
    <source>
        <dbReference type="ARBA" id="ARBA00022801"/>
    </source>
</evidence>
<sequence>MKKFIYALVLTFVFVACSKVPLTNRKQLSLVPDSQLMASSFSSYNDVLKESKLSNNTQQTQMIRNVGQRIQSAVERYLAQNNLSDLTKDFKWEYNLIAENVVNAWCMPGGKVAFYEGILPVCQDEAGIAVVMGHEVAHAVASHGGERMSQALLQQLGGVGLSIALREQPQQTQALAMAAYTGGSTVLGILPFSRLQESEADRLGLTFMAMAGYDPEEAPEFWKRMQAKSSGAPPEFLSTHPSGATRIEDLNKYMSEAKNYYNSNSKVNNERIPNLDAIDTTSEPSKTKETKKIQLKIGN</sequence>
<dbReference type="Proteomes" id="UP000636010">
    <property type="component" value="Unassembled WGS sequence"/>
</dbReference>
<feature type="region of interest" description="Disordered" evidence="7">
    <location>
        <begin position="277"/>
        <end position="299"/>
    </location>
</feature>
<accession>A0ABQ1LB21</accession>
<evidence type="ECO:0000313" key="11">
    <source>
        <dbReference type="Proteomes" id="UP000636010"/>
    </source>
</evidence>
<comment type="similarity">
    <text evidence="6">Belongs to the peptidase M48 family.</text>
</comment>